<keyword evidence="2" id="KW-1185">Reference proteome</keyword>
<organism evidence="1 2">
    <name type="scientific">Niabella drilacis (strain DSM 25811 / CCM 8410 / CCUG 62505 / LMG 26954 / E90)</name>
    <dbReference type="NCBI Taxonomy" id="1285928"/>
    <lineage>
        <taxon>Bacteria</taxon>
        <taxon>Pseudomonadati</taxon>
        <taxon>Bacteroidota</taxon>
        <taxon>Chitinophagia</taxon>
        <taxon>Chitinophagales</taxon>
        <taxon>Chitinophagaceae</taxon>
        <taxon>Niabella</taxon>
    </lineage>
</organism>
<reference evidence="2" key="1">
    <citation type="submission" date="2016-10" db="EMBL/GenBank/DDBJ databases">
        <authorList>
            <person name="Varghese N."/>
            <person name="Submissions S."/>
        </authorList>
    </citation>
    <scope>NUCLEOTIDE SEQUENCE [LARGE SCALE GENOMIC DNA]</scope>
    <source>
        <strain evidence="2">DSM 25811 / CCM 8410 / LMG 26954 / E90</strain>
    </source>
</reference>
<proteinExistence type="predicted"/>
<protein>
    <submittedName>
        <fullName evidence="1">Uncharacterized protein</fullName>
    </submittedName>
</protein>
<dbReference type="AlphaFoldDB" id="A0A1G7B1W9"/>
<dbReference type="STRING" id="1285928.SAMN04487894_12617"/>
<gene>
    <name evidence="1" type="ORF">SAMN04487894_12617</name>
</gene>
<name>A0A1G7B1W9_NIADE</name>
<sequence length="89" mass="9177">MKKLKLNLVNLEGTQVLTRDQLKRIMGGQGSGEGSGTIDHCGGAANVSICGTCWTTDNKCLCDYCCKNGPDAGVPIVCGVACDASICGH</sequence>
<accession>A0A1G7B1W9</accession>
<dbReference type="EMBL" id="FMZO01000026">
    <property type="protein sequence ID" value="SDE20256.1"/>
    <property type="molecule type" value="Genomic_DNA"/>
</dbReference>
<evidence type="ECO:0000313" key="2">
    <source>
        <dbReference type="Proteomes" id="UP000198757"/>
    </source>
</evidence>
<dbReference type="Proteomes" id="UP000198757">
    <property type="component" value="Unassembled WGS sequence"/>
</dbReference>
<evidence type="ECO:0000313" key="1">
    <source>
        <dbReference type="EMBL" id="SDE20256.1"/>
    </source>
</evidence>